<dbReference type="AlphaFoldDB" id="A0A915KK63"/>
<evidence type="ECO:0000313" key="2">
    <source>
        <dbReference type="WBParaSite" id="nRc.2.0.1.t38239-RA"/>
    </source>
</evidence>
<evidence type="ECO:0000313" key="1">
    <source>
        <dbReference type="Proteomes" id="UP000887565"/>
    </source>
</evidence>
<sequence>MLFLRLSLRGKAKRLKGATQATWVRDRHPSRKFSHKFPFSLRSSSAVDILKCCLDSETYSEEKSFLGGLGELQSPTVGGFFSLLDWAFCKLPIHSIYSLESPTVADCPRQES</sequence>
<organism evidence="1 2">
    <name type="scientific">Romanomermis culicivorax</name>
    <name type="common">Nematode worm</name>
    <dbReference type="NCBI Taxonomy" id="13658"/>
    <lineage>
        <taxon>Eukaryota</taxon>
        <taxon>Metazoa</taxon>
        <taxon>Ecdysozoa</taxon>
        <taxon>Nematoda</taxon>
        <taxon>Enoplea</taxon>
        <taxon>Dorylaimia</taxon>
        <taxon>Mermithida</taxon>
        <taxon>Mermithoidea</taxon>
        <taxon>Mermithidae</taxon>
        <taxon>Romanomermis</taxon>
    </lineage>
</organism>
<proteinExistence type="predicted"/>
<name>A0A915KK63_ROMCU</name>
<dbReference type="WBParaSite" id="nRc.2.0.1.t38239-RA">
    <property type="protein sequence ID" value="nRc.2.0.1.t38239-RA"/>
    <property type="gene ID" value="nRc.2.0.1.g38239"/>
</dbReference>
<accession>A0A915KK63</accession>
<protein>
    <submittedName>
        <fullName evidence="2">Uncharacterized protein</fullName>
    </submittedName>
</protein>
<reference evidence="2" key="1">
    <citation type="submission" date="2022-11" db="UniProtKB">
        <authorList>
            <consortium name="WormBaseParasite"/>
        </authorList>
    </citation>
    <scope>IDENTIFICATION</scope>
</reference>
<dbReference type="Proteomes" id="UP000887565">
    <property type="component" value="Unplaced"/>
</dbReference>
<keyword evidence="1" id="KW-1185">Reference proteome</keyword>